<dbReference type="InterPro" id="IPR051630">
    <property type="entry name" value="Corepressor-Demethylase"/>
</dbReference>
<protein>
    <submittedName>
        <fullName evidence="11">Uncharacterized protein</fullName>
    </submittedName>
</protein>
<keyword evidence="4 9" id="KW-0802">TPR repeat</keyword>
<dbReference type="PROSITE" id="PS50293">
    <property type="entry name" value="TPR_REGION"/>
    <property type="match status" value="3"/>
</dbReference>
<feature type="compositionally biased region" description="Pro residues" evidence="10">
    <location>
        <begin position="16"/>
        <end position="26"/>
    </location>
</feature>
<dbReference type="FunFam" id="1.25.40.10:FF:000403">
    <property type="entry name" value="General transcriptional repressor, putative"/>
    <property type="match status" value="1"/>
</dbReference>
<feature type="compositionally biased region" description="Low complexity" evidence="10">
    <location>
        <begin position="777"/>
        <end position="798"/>
    </location>
</feature>
<dbReference type="InterPro" id="IPR019734">
    <property type="entry name" value="TPR_rpt"/>
</dbReference>
<comment type="similarity">
    <text evidence="8">Belongs to the CYC8/SSN6 family.</text>
</comment>
<dbReference type="Gene3D" id="1.25.40.10">
    <property type="entry name" value="Tetratricopeptide repeat domain"/>
    <property type="match status" value="3"/>
</dbReference>
<dbReference type="Pfam" id="PF13181">
    <property type="entry name" value="TPR_8"/>
    <property type="match status" value="1"/>
</dbReference>
<evidence type="ECO:0000256" key="8">
    <source>
        <dbReference type="ARBA" id="ARBA00061082"/>
    </source>
</evidence>
<feature type="compositionally biased region" description="Low complexity" evidence="10">
    <location>
        <begin position="687"/>
        <end position="697"/>
    </location>
</feature>
<accession>A0AAD8DJI6</accession>
<evidence type="ECO:0000313" key="12">
    <source>
        <dbReference type="Proteomes" id="UP001234581"/>
    </source>
</evidence>
<feature type="compositionally biased region" description="Pro residues" evidence="10">
    <location>
        <begin position="552"/>
        <end position="570"/>
    </location>
</feature>
<comment type="subcellular location">
    <subcellularLocation>
        <location evidence="1">Nucleus</location>
    </subcellularLocation>
</comment>
<feature type="compositionally biased region" description="Basic and acidic residues" evidence="10">
    <location>
        <begin position="634"/>
        <end position="657"/>
    </location>
</feature>
<feature type="compositionally biased region" description="Low complexity" evidence="10">
    <location>
        <begin position="1"/>
        <end position="15"/>
    </location>
</feature>
<dbReference type="Proteomes" id="UP001234581">
    <property type="component" value="Unassembled WGS sequence"/>
</dbReference>
<dbReference type="AlphaFoldDB" id="A0AAD8DJI6"/>
<keyword evidence="2" id="KW-0678">Repressor</keyword>
<feature type="repeat" description="TPR" evidence="9">
    <location>
        <begin position="109"/>
        <end position="142"/>
    </location>
</feature>
<evidence type="ECO:0000313" key="11">
    <source>
        <dbReference type="EMBL" id="KAJ8663662.1"/>
    </source>
</evidence>
<dbReference type="PANTHER" id="PTHR14017:SF1">
    <property type="entry name" value="LD02225P"/>
    <property type="match status" value="1"/>
</dbReference>
<feature type="repeat" description="TPR" evidence="9">
    <location>
        <begin position="182"/>
        <end position="215"/>
    </location>
</feature>
<feature type="compositionally biased region" description="Polar residues" evidence="10">
    <location>
        <begin position="425"/>
        <end position="460"/>
    </location>
</feature>
<name>A0AAD8DJI6_9FUNG</name>
<feature type="repeat" description="TPR" evidence="9">
    <location>
        <begin position="145"/>
        <end position="178"/>
    </location>
</feature>
<evidence type="ECO:0000256" key="9">
    <source>
        <dbReference type="PROSITE-ProRule" id="PRU00339"/>
    </source>
</evidence>
<feature type="repeat" description="TPR" evidence="9">
    <location>
        <begin position="41"/>
        <end position="74"/>
    </location>
</feature>
<gene>
    <name evidence="11" type="ORF">O0I10_000910</name>
</gene>
<dbReference type="GO" id="GO:0017053">
    <property type="term" value="C:transcription repressor complex"/>
    <property type="evidence" value="ECO:0007669"/>
    <property type="project" value="TreeGrafter"/>
</dbReference>
<feature type="repeat" description="TPR" evidence="9">
    <location>
        <begin position="219"/>
        <end position="252"/>
    </location>
</feature>
<dbReference type="PROSITE" id="PS50005">
    <property type="entry name" value="TPR"/>
    <property type="match status" value="7"/>
</dbReference>
<evidence type="ECO:0000256" key="1">
    <source>
        <dbReference type="ARBA" id="ARBA00004123"/>
    </source>
</evidence>
<keyword evidence="3" id="KW-0677">Repeat</keyword>
<feature type="compositionally biased region" description="Basic and acidic residues" evidence="10">
    <location>
        <begin position="759"/>
        <end position="769"/>
    </location>
</feature>
<feature type="compositionally biased region" description="Basic and acidic residues" evidence="10">
    <location>
        <begin position="846"/>
        <end position="858"/>
    </location>
</feature>
<keyword evidence="7" id="KW-0539">Nucleus</keyword>
<feature type="compositionally biased region" description="Low complexity" evidence="10">
    <location>
        <begin position="925"/>
        <end position="950"/>
    </location>
</feature>
<dbReference type="GO" id="GO:0031490">
    <property type="term" value="F:chromatin DNA binding"/>
    <property type="evidence" value="ECO:0007669"/>
    <property type="project" value="TreeGrafter"/>
</dbReference>
<dbReference type="SUPFAM" id="SSF48452">
    <property type="entry name" value="TPR-like"/>
    <property type="match status" value="2"/>
</dbReference>
<dbReference type="EMBL" id="JARTCD010000002">
    <property type="protein sequence ID" value="KAJ8663662.1"/>
    <property type="molecule type" value="Genomic_DNA"/>
</dbReference>
<dbReference type="RefSeq" id="XP_058348574.1">
    <property type="nucleotide sequence ID" value="XM_058481010.1"/>
</dbReference>
<dbReference type="GO" id="GO:0000122">
    <property type="term" value="P:negative regulation of transcription by RNA polymerase II"/>
    <property type="evidence" value="ECO:0007669"/>
    <property type="project" value="TreeGrafter"/>
</dbReference>
<reference evidence="11 12" key="1">
    <citation type="submission" date="2023-03" db="EMBL/GenBank/DDBJ databases">
        <title>Genome sequence of Lichtheimia ornata CBS 291.66.</title>
        <authorList>
            <person name="Mohabir J.T."/>
            <person name="Shea T.P."/>
            <person name="Kurbessoian T."/>
            <person name="Berby B."/>
            <person name="Fontaine J."/>
            <person name="Livny J."/>
            <person name="Gnirke A."/>
            <person name="Stajich J.E."/>
            <person name="Cuomo C.A."/>
        </authorList>
    </citation>
    <scope>NUCLEOTIDE SEQUENCE [LARGE SCALE GENOMIC DNA]</scope>
    <source>
        <strain evidence="11">CBS 291.66</strain>
    </source>
</reference>
<dbReference type="PANTHER" id="PTHR14017">
    <property type="entry name" value="LYSINE-SPECIFIC DEMETHYLASE"/>
    <property type="match status" value="1"/>
</dbReference>
<dbReference type="SMART" id="SM00028">
    <property type="entry name" value="TPR"/>
    <property type="match status" value="10"/>
</dbReference>
<dbReference type="GO" id="GO:0005634">
    <property type="term" value="C:nucleus"/>
    <property type="evidence" value="ECO:0007669"/>
    <property type="project" value="UniProtKB-SubCell"/>
</dbReference>
<dbReference type="FunFam" id="1.25.40.10:FF:000078">
    <property type="entry name" value="Transcriptional corepressor Cyc8"/>
    <property type="match status" value="1"/>
</dbReference>
<comment type="caution">
    <text evidence="11">The sequence shown here is derived from an EMBL/GenBank/DDBJ whole genome shotgun (WGS) entry which is preliminary data.</text>
</comment>
<keyword evidence="12" id="KW-1185">Reference proteome</keyword>
<feature type="repeat" description="TPR" evidence="9">
    <location>
        <begin position="325"/>
        <end position="358"/>
    </location>
</feature>
<evidence type="ECO:0000256" key="4">
    <source>
        <dbReference type="ARBA" id="ARBA00022803"/>
    </source>
</evidence>
<feature type="region of interest" description="Disordered" evidence="10">
    <location>
        <begin position="404"/>
        <end position="971"/>
    </location>
</feature>
<feature type="compositionally biased region" description="Low complexity" evidence="10">
    <location>
        <begin position="705"/>
        <end position="742"/>
    </location>
</feature>
<evidence type="ECO:0000256" key="2">
    <source>
        <dbReference type="ARBA" id="ARBA00022491"/>
    </source>
</evidence>
<keyword evidence="6" id="KW-0804">Transcription</keyword>
<dbReference type="GeneID" id="83208329"/>
<evidence type="ECO:0000256" key="3">
    <source>
        <dbReference type="ARBA" id="ARBA00022737"/>
    </source>
</evidence>
<feature type="region of interest" description="Disordered" evidence="10">
    <location>
        <begin position="1"/>
        <end position="34"/>
    </location>
</feature>
<dbReference type="Pfam" id="PF13432">
    <property type="entry name" value="TPR_16"/>
    <property type="match status" value="1"/>
</dbReference>
<feature type="repeat" description="TPR" evidence="9">
    <location>
        <begin position="291"/>
        <end position="324"/>
    </location>
</feature>
<keyword evidence="5" id="KW-0805">Transcription regulation</keyword>
<proteinExistence type="inferred from homology"/>
<evidence type="ECO:0000256" key="10">
    <source>
        <dbReference type="SAM" id="MobiDB-lite"/>
    </source>
</evidence>
<dbReference type="InterPro" id="IPR011990">
    <property type="entry name" value="TPR-like_helical_dom_sf"/>
</dbReference>
<dbReference type="GO" id="GO:0000978">
    <property type="term" value="F:RNA polymerase II cis-regulatory region sequence-specific DNA binding"/>
    <property type="evidence" value="ECO:0007669"/>
    <property type="project" value="TreeGrafter"/>
</dbReference>
<feature type="compositionally biased region" description="Low complexity" evidence="10">
    <location>
        <begin position="406"/>
        <end position="417"/>
    </location>
</feature>
<feature type="compositionally biased region" description="Low complexity" evidence="10">
    <location>
        <begin position="873"/>
        <end position="912"/>
    </location>
</feature>
<organism evidence="11 12">
    <name type="scientific">Lichtheimia ornata</name>
    <dbReference type="NCBI Taxonomy" id="688661"/>
    <lineage>
        <taxon>Eukaryota</taxon>
        <taxon>Fungi</taxon>
        <taxon>Fungi incertae sedis</taxon>
        <taxon>Mucoromycota</taxon>
        <taxon>Mucoromycotina</taxon>
        <taxon>Mucoromycetes</taxon>
        <taxon>Mucorales</taxon>
        <taxon>Lichtheimiaceae</taxon>
        <taxon>Lichtheimia</taxon>
    </lineage>
</organism>
<evidence type="ECO:0000256" key="6">
    <source>
        <dbReference type="ARBA" id="ARBA00023163"/>
    </source>
</evidence>
<evidence type="ECO:0000256" key="7">
    <source>
        <dbReference type="ARBA" id="ARBA00023242"/>
    </source>
</evidence>
<dbReference type="Pfam" id="PF00515">
    <property type="entry name" value="TPR_1"/>
    <property type="match status" value="1"/>
</dbReference>
<sequence>MAATTPQQQHQQQAPPQQPQQPPQQPQQPSTAAQKLAAINEQTWLSMGNLAELMTDYDKATSCYESALRHNPYSVPALTQIASLCRGREQFGRAVDYFKRILAIQENNGETWAALGHCYLMMDNLQDAYHAYQQALYHLSNPKDPKLWYGIGILYDRYGSLEHAEEAFSAVMKMDPKFEKANEIYFRLGIIYKQQQKFDLSLQCFRYILHTPPRPLTESDIWFQTGHVYEQQKEYELAKEAYERVLAENPDHAKVLQQLGWLYHQQNTSFCNQTLAIQYLTRSLKSDSNDAQSWYLLGRCYMAEQNYNKAYEAYQQAVYRDARNPTFWCSIGVLYYQINQYRDALDAYSRAIRLNPYISEVWYDLGTLYESCNNQVQDALDAYQRAAELDPSNPHIKQRLELLRKSQSVQSSQGVGSAPAPRDVSNPNQYQNNPGTQPLNGGYNQQAPGPALSSMSSSYGNAPPPPRPDERGGMPVPQTAQENGSGPGRDLPALATGQGERAPPGSHQYQPSPSREDVRIPGIGGGQAPAPSDRSQMNPIVADDAKQRVRQTPPPPPSAVSDHAPPPPPQQQQRHSPFMKSEEPRTAAPPPPPPQQQAGLQPRGVWQPPSESPRSAHAPATPYDQHHRSPVAREPVDTRMSSRPEGHQSPYARRDYPNEGPRTPVMKHEHPQQQQQPEEPGRGYHIEQPSQEKQQPQPQQPSPQPQHQQQQQQQQSPAPSAATTTPAAPAEDQQQQQQQQPSHVQPMDTTPHEQPQQENKPESKSHEEQQQQPVKESTPAPSQQQQDTSASAAATSRAPVDEDYDESAASALLSMGGNRDNGAQGYKNEGQKRAYSAEESDVSQEGVKRARSGEEESSKPAAPETTTTEKDQSVPSPKQQQQSSPSPQQQPATAAANTSSPPASEQQPQQQQPKKEESPAPAPATPSSTSAPSTTTTTQQQQQQQQQQEESPVEDAKEEGEVTDKTPSPSA</sequence>
<evidence type="ECO:0000256" key="5">
    <source>
        <dbReference type="ARBA" id="ARBA00023015"/>
    </source>
</evidence>